<proteinExistence type="predicted"/>
<evidence type="ECO:0000313" key="2">
    <source>
        <dbReference type="EMBL" id="CAK9140692.1"/>
    </source>
</evidence>
<reference evidence="2 3" key="1">
    <citation type="submission" date="2024-02" db="EMBL/GenBank/DDBJ databases">
        <authorList>
            <person name="Vignale AGUSTIN F."/>
            <person name="Sosa J E."/>
            <person name="Modenutti C."/>
        </authorList>
    </citation>
    <scope>NUCLEOTIDE SEQUENCE [LARGE SCALE GENOMIC DNA]</scope>
</reference>
<evidence type="ECO:0000313" key="3">
    <source>
        <dbReference type="Proteomes" id="UP001642360"/>
    </source>
</evidence>
<accession>A0ABC8R7G5</accession>
<dbReference type="EMBL" id="CAUOFW020001065">
    <property type="protein sequence ID" value="CAK9140692.1"/>
    <property type="molecule type" value="Genomic_DNA"/>
</dbReference>
<dbReference type="AlphaFoldDB" id="A0ABC8R7G5"/>
<protein>
    <submittedName>
        <fullName evidence="2">Uncharacterized protein</fullName>
    </submittedName>
</protein>
<evidence type="ECO:0000256" key="1">
    <source>
        <dbReference type="SAM" id="MobiDB-lite"/>
    </source>
</evidence>
<sequence length="56" mass="6597">SEELHPLLENIFSMEKLIKILIDDNEINEGAKKEKKKEKELEKEKEEEDPNSSELD</sequence>
<organism evidence="2 3">
    <name type="scientific">Ilex paraguariensis</name>
    <name type="common">yerba mate</name>
    <dbReference type="NCBI Taxonomy" id="185542"/>
    <lineage>
        <taxon>Eukaryota</taxon>
        <taxon>Viridiplantae</taxon>
        <taxon>Streptophyta</taxon>
        <taxon>Embryophyta</taxon>
        <taxon>Tracheophyta</taxon>
        <taxon>Spermatophyta</taxon>
        <taxon>Magnoliopsida</taxon>
        <taxon>eudicotyledons</taxon>
        <taxon>Gunneridae</taxon>
        <taxon>Pentapetalae</taxon>
        <taxon>asterids</taxon>
        <taxon>campanulids</taxon>
        <taxon>Aquifoliales</taxon>
        <taxon>Aquifoliaceae</taxon>
        <taxon>Ilex</taxon>
    </lineage>
</organism>
<dbReference type="Proteomes" id="UP001642360">
    <property type="component" value="Unassembled WGS sequence"/>
</dbReference>
<comment type="caution">
    <text evidence="2">The sequence shown here is derived from an EMBL/GenBank/DDBJ whole genome shotgun (WGS) entry which is preliminary data.</text>
</comment>
<gene>
    <name evidence="2" type="ORF">ILEXP_LOCUS8201</name>
</gene>
<keyword evidence="3" id="KW-1185">Reference proteome</keyword>
<feature type="compositionally biased region" description="Basic and acidic residues" evidence="1">
    <location>
        <begin position="29"/>
        <end position="44"/>
    </location>
</feature>
<name>A0ABC8R7G5_9AQUA</name>
<feature type="non-terminal residue" evidence="2">
    <location>
        <position position="1"/>
    </location>
</feature>
<feature type="region of interest" description="Disordered" evidence="1">
    <location>
        <begin position="28"/>
        <end position="56"/>
    </location>
</feature>
<feature type="compositionally biased region" description="Acidic residues" evidence="1">
    <location>
        <begin position="45"/>
        <end position="56"/>
    </location>
</feature>